<sequence length="256" mass="27611">MAETITARPTDAESIRTACMRVTAAMVAIEGAEPSPVTMVHLFDGQAFLLIGSDTAAMAAAADTNDPIAAMIEVTDCAPIELREPVRSLIWLNGTLHRVPADLERDLAMEIAMDHPSDELLDLGHGSSMLRVQLSGAVIATAAGAASVSAEELTRAVPDPFWENEADWISHLDSEHSELVVQMARRLPPSMRTGRVRPLGIDRFGIRFRVEADCGEGDRDSDVRLSFDRPVTDVVELSKALRALAGCPFLNSLPAE</sequence>
<dbReference type="RefSeq" id="WP_188487306.1">
    <property type="nucleotide sequence ID" value="NZ_BMCS01000001.1"/>
</dbReference>
<dbReference type="Proteomes" id="UP000632454">
    <property type="component" value="Unassembled WGS sequence"/>
</dbReference>
<proteinExistence type="predicted"/>
<accession>A0ABQ1UEF1</accession>
<evidence type="ECO:0000313" key="2">
    <source>
        <dbReference type="EMBL" id="GGF15324.1"/>
    </source>
</evidence>
<dbReference type="InterPro" id="IPR037119">
    <property type="entry name" value="Haem_oxidase_HugZ-like_sf"/>
</dbReference>
<comment type="caution">
    <text evidence="2">The sequence shown here is derived from an EMBL/GenBank/DDBJ whole genome shotgun (WGS) entry which is preliminary data.</text>
</comment>
<dbReference type="EMBL" id="BMCS01000001">
    <property type="protein sequence ID" value="GGF15324.1"/>
    <property type="molecule type" value="Genomic_DNA"/>
</dbReference>
<evidence type="ECO:0000313" key="3">
    <source>
        <dbReference type="Proteomes" id="UP000632454"/>
    </source>
</evidence>
<reference evidence="3" key="1">
    <citation type="journal article" date="2019" name="Int. J. Syst. Evol. Microbiol.">
        <title>The Global Catalogue of Microorganisms (GCM) 10K type strain sequencing project: providing services to taxonomists for standard genome sequencing and annotation.</title>
        <authorList>
            <consortium name="The Broad Institute Genomics Platform"/>
            <consortium name="The Broad Institute Genome Sequencing Center for Infectious Disease"/>
            <person name="Wu L."/>
            <person name="Ma J."/>
        </authorList>
    </citation>
    <scope>NUCLEOTIDE SEQUENCE [LARGE SCALE GENOMIC DNA]</scope>
    <source>
        <strain evidence="3">CCM 7855</strain>
    </source>
</reference>
<dbReference type="Pfam" id="PF10615">
    <property type="entry name" value="DUF2470"/>
    <property type="match status" value="1"/>
</dbReference>
<dbReference type="Gene3D" id="3.20.180.10">
    <property type="entry name" value="PNP-oxidase-like"/>
    <property type="match status" value="1"/>
</dbReference>
<organism evidence="2 3">
    <name type="scientific">Williamsia phyllosphaerae</name>
    <dbReference type="NCBI Taxonomy" id="885042"/>
    <lineage>
        <taxon>Bacteria</taxon>
        <taxon>Bacillati</taxon>
        <taxon>Actinomycetota</taxon>
        <taxon>Actinomycetes</taxon>
        <taxon>Mycobacteriales</taxon>
        <taxon>Nocardiaceae</taxon>
        <taxon>Williamsia</taxon>
    </lineage>
</organism>
<feature type="domain" description="DUF2470" evidence="1">
    <location>
        <begin position="165"/>
        <end position="243"/>
    </location>
</feature>
<dbReference type="SUPFAM" id="SSF50475">
    <property type="entry name" value="FMN-binding split barrel"/>
    <property type="match status" value="1"/>
</dbReference>
<gene>
    <name evidence="2" type="ORF">GCM10007298_09200</name>
</gene>
<dbReference type="InterPro" id="IPR019595">
    <property type="entry name" value="DUF2470"/>
</dbReference>
<evidence type="ECO:0000259" key="1">
    <source>
        <dbReference type="Pfam" id="PF10615"/>
    </source>
</evidence>
<name>A0ABQ1UEF1_9NOCA</name>
<keyword evidence="3" id="KW-1185">Reference proteome</keyword>
<protein>
    <submittedName>
        <fullName evidence="2">Prephenate dehydratase</fullName>
    </submittedName>
</protein>